<gene>
    <name evidence="2" type="ORF">COT78_00605</name>
</gene>
<feature type="chain" id="PRO_5013762716" description="DUF11 domain-containing protein" evidence="1">
    <location>
        <begin position="22"/>
        <end position="188"/>
    </location>
</feature>
<accession>A0A2H0W7B7</accession>
<evidence type="ECO:0000256" key="1">
    <source>
        <dbReference type="SAM" id="SignalP"/>
    </source>
</evidence>
<comment type="caution">
    <text evidence="2">The sequence shown here is derived from an EMBL/GenBank/DDBJ whole genome shotgun (WGS) entry which is preliminary data.</text>
</comment>
<dbReference type="Proteomes" id="UP000231382">
    <property type="component" value="Unassembled WGS sequence"/>
</dbReference>
<dbReference type="EMBL" id="PEZW01000006">
    <property type="protein sequence ID" value="PIS07970.1"/>
    <property type="molecule type" value="Genomic_DNA"/>
</dbReference>
<organism evidence="2 3">
    <name type="scientific">Candidatus Berkelbacteria bacterium CG10_big_fil_rev_8_21_14_0_10_43_13</name>
    <dbReference type="NCBI Taxonomy" id="1974514"/>
    <lineage>
        <taxon>Bacteria</taxon>
        <taxon>Candidatus Berkelbacteria</taxon>
    </lineage>
</organism>
<name>A0A2H0W7B7_9BACT</name>
<dbReference type="AlphaFoldDB" id="A0A2H0W7B7"/>
<evidence type="ECO:0000313" key="3">
    <source>
        <dbReference type="Proteomes" id="UP000231382"/>
    </source>
</evidence>
<evidence type="ECO:0008006" key="4">
    <source>
        <dbReference type="Google" id="ProtNLM"/>
    </source>
</evidence>
<proteinExistence type="predicted"/>
<reference evidence="3" key="1">
    <citation type="submission" date="2017-09" db="EMBL/GenBank/DDBJ databases">
        <title>Depth-based differentiation of microbial function through sediment-hosted aquifers and enrichment of novel symbionts in the deep terrestrial subsurface.</title>
        <authorList>
            <person name="Probst A.J."/>
            <person name="Ladd B."/>
            <person name="Jarett J.K."/>
            <person name="Geller-Mcgrath D.E."/>
            <person name="Sieber C.M.K."/>
            <person name="Emerson J.B."/>
            <person name="Anantharaman K."/>
            <person name="Thomas B.C."/>
            <person name="Malmstrom R."/>
            <person name="Stieglmeier M."/>
            <person name="Klingl A."/>
            <person name="Woyke T."/>
            <person name="Ryan C.M."/>
            <person name="Banfield J.F."/>
        </authorList>
    </citation>
    <scope>NUCLEOTIDE SEQUENCE [LARGE SCALE GENOMIC DNA]</scope>
</reference>
<keyword evidence="1" id="KW-0732">Signal</keyword>
<sequence>MKRVLVVVCLALICLHILSDAERDIATPSNAITVSIALSRGLYHADDKTGVKEYVVDLVVENIGSSDVTYELMRVAFFNPSYHPWCQDESEKRIDVRVLNRDDCGNCETTLHPGESVEATVESGPMTVILTEGLGETETACIFVDLVDRDGAVIASFGQSLERLGDLPVKSLFHRRREKALMTRILPL</sequence>
<evidence type="ECO:0000313" key="2">
    <source>
        <dbReference type="EMBL" id="PIS07970.1"/>
    </source>
</evidence>
<feature type="signal peptide" evidence="1">
    <location>
        <begin position="1"/>
        <end position="21"/>
    </location>
</feature>
<protein>
    <recommendedName>
        <fullName evidence="4">DUF11 domain-containing protein</fullName>
    </recommendedName>
</protein>